<feature type="compositionally biased region" description="Basic and acidic residues" evidence="7">
    <location>
        <begin position="439"/>
        <end position="449"/>
    </location>
</feature>
<reference evidence="9" key="1">
    <citation type="journal article" date="2023" name="Mol. Phylogenet. Evol.">
        <title>Genome-scale phylogeny and comparative genomics of the fungal order Sordariales.</title>
        <authorList>
            <person name="Hensen N."/>
            <person name="Bonometti L."/>
            <person name="Westerberg I."/>
            <person name="Brannstrom I.O."/>
            <person name="Guillou S."/>
            <person name="Cros-Aarteil S."/>
            <person name="Calhoun S."/>
            <person name="Haridas S."/>
            <person name="Kuo A."/>
            <person name="Mondo S."/>
            <person name="Pangilinan J."/>
            <person name="Riley R."/>
            <person name="LaButti K."/>
            <person name="Andreopoulos B."/>
            <person name="Lipzen A."/>
            <person name="Chen C."/>
            <person name="Yan M."/>
            <person name="Daum C."/>
            <person name="Ng V."/>
            <person name="Clum A."/>
            <person name="Steindorff A."/>
            <person name="Ohm R.A."/>
            <person name="Martin F."/>
            <person name="Silar P."/>
            <person name="Natvig D.O."/>
            <person name="Lalanne C."/>
            <person name="Gautier V."/>
            <person name="Ament-Velasquez S.L."/>
            <person name="Kruys A."/>
            <person name="Hutchinson M.I."/>
            <person name="Powell A.J."/>
            <person name="Barry K."/>
            <person name="Miller A.N."/>
            <person name="Grigoriev I.V."/>
            <person name="Debuchy R."/>
            <person name="Gladieux P."/>
            <person name="Hiltunen Thoren M."/>
            <person name="Johannesson H."/>
        </authorList>
    </citation>
    <scope>NUCLEOTIDE SEQUENCE</scope>
    <source>
        <strain evidence="9">CBS 757.83</strain>
    </source>
</reference>
<evidence type="ECO:0000256" key="3">
    <source>
        <dbReference type="ARBA" id="ARBA00022824"/>
    </source>
</evidence>
<evidence type="ECO:0000256" key="8">
    <source>
        <dbReference type="SAM" id="Phobius"/>
    </source>
</evidence>
<dbReference type="Proteomes" id="UP001305647">
    <property type="component" value="Unassembled WGS sequence"/>
</dbReference>
<keyword evidence="4 8" id="KW-1133">Transmembrane helix</keyword>
<sequence>MALSLDEAQRRLDALFRDTLDGGHRAARDTQGFAYGAVSSGWMQKTVIGATLFAIAGALLYIPSALGYLYFYYKFLPDLETTVPVHLQYGVGPNPFGIASLPGLASRQPYDITVSLTLPRSPTNIERGNFMIALHLLAPSTTTTQQQRQITIPYLPPAHTPTDFDASSSPSWETSLEALLQPTRLNLPSYLASHTILHTSTRPALIPYVDPIASLASRVLFLLYHMLVPHSGASLTVPMTEDILFGAGAAAPRRSGSGSGSQVSARLPQSLLLEVQAGQAIQVYEARVTLVARLRGMRGFMYRWRVTAFVLCSAGFWVGEMAVLGVAALMVGQLFGGKGGLLGLLVGARRGEGMEEEESEQEAGKPKDWRKWVKEEEDKERGHESSASPVISRRDGKGKRTVKKEEEGKDMSKVPAFGDRSSTEADDEAEGEKRKGKGKGKEKESETKDVGVGTSYSGEVSREGARKRNVSGQELSA</sequence>
<keyword evidence="5" id="KW-0443">Lipid metabolism</keyword>
<proteinExistence type="predicted"/>
<feature type="transmembrane region" description="Helical" evidence="8">
    <location>
        <begin position="47"/>
        <end position="71"/>
    </location>
</feature>
<keyword evidence="10" id="KW-1185">Reference proteome</keyword>
<dbReference type="CDD" id="cd23995">
    <property type="entry name" value="Seipin_BSCL2_like"/>
    <property type="match status" value="1"/>
</dbReference>
<comment type="caution">
    <text evidence="9">The sequence shown here is derived from an EMBL/GenBank/DDBJ whole genome shotgun (WGS) entry which is preliminary data.</text>
</comment>
<evidence type="ECO:0008006" key="11">
    <source>
        <dbReference type="Google" id="ProtNLM"/>
    </source>
</evidence>
<organism evidence="9 10">
    <name type="scientific">Parathielavia hyrcaniae</name>
    <dbReference type="NCBI Taxonomy" id="113614"/>
    <lineage>
        <taxon>Eukaryota</taxon>
        <taxon>Fungi</taxon>
        <taxon>Dikarya</taxon>
        <taxon>Ascomycota</taxon>
        <taxon>Pezizomycotina</taxon>
        <taxon>Sordariomycetes</taxon>
        <taxon>Sordariomycetidae</taxon>
        <taxon>Sordariales</taxon>
        <taxon>Chaetomiaceae</taxon>
        <taxon>Parathielavia</taxon>
    </lineage>
</organism>
<keyword evidence="3" id="KW-0256">Endoplasmic reticulum</keyword>
<dbReference type="Pfam" id="PF06775">
    <property type="entry name" value="Seipin"/>
    <property type="match status" value="1"/>
</dbReference>
<feature type="compositionally biased region" description="Basic and acidic residues" evidence="7">
    <location>
        <begin position="403"/>
        <end position="412"/>
    </location>
</feature>
<evidence type="ECO:0000313" key="9">
    <source>
        <dbReference type="EMBL" id="KAK4099412.1"/>
    </source>
</evidence>
<reference evidence="9" key="2">
    <citation type="submission" date="2023-05" db="EMBL/GenBank/DDBJ databases">
        <authorList>
            <consortium name="Lawrence Berkeley National Laboratory"/>
            <person name="Steindorff A."/>
            <person name="Hensen N."/>
            <person name="Bonometti L."/>
            <person name="Westerberg I."/>
            <person name="Brannstrom I.O."/>
            <person name="Guillou S."/>
            <person name="Cros-Aarteil S."/>
            <person name="Calhoun S."/>
            <person name="Haridas S."/>
            <person name="Kuo A."/>
            <person name="Mondo S."/>
            <person name="Pangilinan J."/>
            <person name="Riley R."/>
            <person name="Labutti K."/>
            <person name="Andreopoulos B."/>
            <person name="Lipzen A."/>
            <person name="Chen C."/>
            <person name="Yanf M."/>
            <person name="Daum C."/>
            <person name="Ng V."/>
            <person name="Clum A."/>
            <person name="Ohm R."/>
            <person name="Martin F."/>
            <person name="Silar P."/>
            <person name="Natvig D."/>
            <person name="Lalanne C."/>
            <person name="Gautier V."/>
            <person name="Ament-Velasquez S.L."/>
            <person name="Kruys A."/>
            <person name="Hutchinson M.I."/>
            <person name="Powell A.J."/>
            <person name="Barry K."/>
            <person name="Miller A.N."/>
            <person name="Grigoriev I.V."/>
            <person name="Debuchy R."/>
            <person name="Gladieux P."/>
            <person name="Thoren M.H."/>
            <person name="Johannesson H."/>
        </authorList>
    </citation>
    <scope>NUCLEOTIDE SEQUENCE</scope>
    <source>
        <strain evidence="9">CBS 757.83</strain>
    </source>
</reference>
<dbReference type="AlphaFoldDB" id="A0AAN6Q1R9"/>
<feature type="compositionally biased region" description="Basic and acidic residues" evidence="7">
    <location>
        <begin position="362"/>
        <end position="384"/>
    </location>
</feature>
<keyword evidence="2 8" id="KW-0812">Transmembrane</keyword>
<feature type="region of interest" description="Disordered" evidence="7">
    <location>
        <begin position="353"/>
        <end position="477"/>
    </location>
</feature>
<evidence type="ECO:0000313" key="10">
    <source>
        <dbReference type="Proteomes" id="UP001305647"/>
    </source>
</evidence>
<dbReference type="GO" id="GO:0006629">
    <property type="term" value="P:lipid metabolic process"/>
    <property type="evidence" value="ECO:0007669"/>
    <property type="project" value="UniProtKB-KW"/>
</dbReference>
<dbReference type="GO" id="GO:0005789">
    <property type="term" value="C:endoplasmic reticulum membrane"/>
    <property type="evidence" value="ECO:0007669"/>
    <property type="project" value="UniProtKB-SubCell"/>
</dbReference>
<name>A0AAN6Q1R9_9PEZI</name>
<evidence type="ECO:0000256" key="4">
    <source>
        <dbReference type="ARBA" id="ARBA00022989"/>
    </source>
</evidence>
<dbReference type="PANTHER" id="PTHR21212:SF0">
    <property type="entry name" value="SEIPIN"/>
    <property type="match status" value="1"/>
</dbReference>
<evidence type="ECO:0000256" key="1">
    <source>
        <dbReference type="ARBA" id="ARBA00004477"/>
    </source>
</evidence>
<comment type="subcellular location">
    <subcellularLocation>
        <location evidence="1">Endoplasmic reticulum membrane</location>
        <topology evidence="1">Multi-pass membrane protein</topology>
    </subcellularLocation>
</comment>
<dbReference type="PANTHER" id="PTHR21212">
    <property type="entry name" value="BERNARDINELLI-SEIP CONGENITAL LIPODYSTROPHY 2 HOMOLOG BSCL2 PROTEIN"/>
    <property type="match status" value="1"/>
</dbReference>
<evidence type="ECO:0000256" key="7">
    <source>
        <dbReference type="SAM" id="MobiDB-lite"/>
    </source>
</evidence>
<evidence type="ECO:0000256" key="5">
    <source>
        <dbReference type="ARBA" id="ARBA00023098"/>
    </source>
</evidence>
<dbReference type="GO" id="GO:0140042">
    <property type="term" value="P:lipid droplet formation"/>
    <property type="evidence" value="ECO:0007669"/>
    <property type="project" value="UniProtKB-ARBA"/>
</dbReference>
<accession>A0AAN6Q1R9</accession>
<keyword evidence="6 8" id="KW-0472">Membrane</keyword>
<dbReference type="EMBL" id="MU863649">
    <property type="protein sequence ID" value="KAK4099412.1"/>
    <property type="molecule type" value="Genomic_DNA"/>
</dbReference>
<gene>
    <name evidence="9" type="ORF">N658DRAFT_498332</name>
</gene>
<protein>
    <recommendedName>
        <fullName evidence="11">Seipin</fullName>
    </recommendedName>
</protein>
<evidence type="ECO:0000256" key="6">
    <source>
        <dbReference type="ARBA" id="ARBA00023136"/>
    </source>
</evidence>
<evidence type="ECO:0000256" key="2">
    <source>
        <dbReference type="ARBA" id="ARBA00022692"/>
    </source>
</evidence>
<dbReference type="InterPro" id="IPR009617">
    <property type="entry name" value="Seipin"/>
</dbReference>